<reference evidence="3" key="1">
    <citation type="submission" date="2020-05" db="EMBL/GenBank/DDBJ databases">
        <title>Mycena genomes resolve the evolution of fungal bioluminescence.</title>
        <authorList>
            <person name="Tsai I.J."/>
        </authorList>
    </citation>
    <scope>NUCLEOTIDE SEQUENCE</scope>
    <source>
        <strain evidence="3">160909Yilan</strain>
    </source>
</reference>
<evidence type="ECO:0000313" key="4">
    <source>
        <dbReference type="Proteomes" id="UP000623467"/>
    </source>
</evidence>
<accession>A0A8H6XKI7</accession>
<dbReference type="Proteomes" id="UP000623467">
    <property type="component" value="Unassembled WGS sequence"/>
</dbReference>
<dbReference type="AlphaFoldDB" id="A0A8H6XKI7"/>
<protein>
    <submittedName>
        <fullName evidence="3">Uncharacterized protein</fullName>
    </submittedName>
</protein>
<proteinExistence type="predicted"/>
<keyword evidence="2" id="KW-0812">Transmembrane</keyword>
<evidence type="ECO:0000256" key="1">
    <source>
        <dbReference type="SAM" id="MobiDB-lite"/>
    </source>
</evidence>
<feature type="transmembrane region" description="Helical" evidence="2">
    <location>
        <begin position="20"/>
        <end position="43"/>
    </location>
</feature>
<keyword evidence="2" id="KW-0472">Membrane</keyword>
<keyword evidence="2" id="KW-1133">Transmembrane helix</keyword>
<feature type="region of interest" description="Disordered" evidence="1">
    <location>
        <begin position="176"/>
        <end position="226"/>
    </location>
</feature>
<comment type="caution">
    <text evidence="3">The sequence shown here is derived from an EMBL/GenBank/DDBJ whole genome shotgun (WGS) entry which is preliminary data.</text>
</comment>
<gene>
    <name evidence="3" type="ORF">MSAN_02028600</name>
</gene>
<evidence type="ECO:0000313" key="3">
    <source>
        <dbReference type="EMBL" id="KAF7342707.1"/>
    </source>
</evidence>
<name>A0A8H6XKI7_9AGAR</name>
<organism evidence="3 4">
    <name type="scientific">Mycena sanguinolenta</name>
    <dbReference type="NCBI Taxonomy" id="230812"/>
    <lineage>
        <taxon>Eukaryota</taxon>
        <taxon>Fungi</taxon>
        <taxon>Dikarya</taxon>
        <taxon>Basidiomycota</taxon>
        <taxon>Agaricomycotina</taxon>
        <taxon>Agaricomycetes</taxon>
        <taxon>Agaricomycetidae</taxon>
        <taxon>Agaricales</taxon>
        <taxon>Marasmiineae</taxon>
        <taxon>Mycenaceae</taxon>
        <taxon>Mycena</taxon>
    </lineage>
</organism>
<sequence>MAPRRRSCLDRLIDIVPTSICIRVALLVPVFAPSVGAFLSVLVSSSSCLHYLPSSPSPLLPPLWLTGPVRPLPLRPPLPAARRPSHPRTRVLCSAPVPACVRRCASVSALAPPCLHAPSLSLSTRFSASPSSRIQPPTPSLIQVLIQVLLSSLATGAQSVQANGNGIRHAYVARKATEQDTRTHPGSDYGASNEDDGYNHTRPGLAAQSRPERRRTAQVGVAKDGF</sequence>
<evidence type="ECO:0000256" key="2">
    <source>
        <dbReference type="SAM" id="Phobius"/>
    </source>
</evidence>
<keyword evidence="4" id="KW-1185">Reference proteome</keyword>
<dbReference type="EMBL" id="JACAZH010000025">
    <property type="protein sequence ID" value="KAF7342707.1"/>
    <property type="molecule type" value="Genomic_DNA"/>
</dbReference>
<feature type="compositionally biased region" description="Basic and acidic residues" evidence="1">
    <location>
        <begin position="176"/>
        <end position="185"/>
    </location>
</feature>